<dbReference type="PROSITE" id="PS50096">
    <property type="entry name" value="IQ"/>
    <property type="match status" value="1"/>
</dbReference>
<gene>
    <name evidence="3" type="ORF">ACERK3_04445</name>
</gene>
<keyword evidence="4" id="KW-1185">Reference proteome</keyword>
<dbReference type="Proteomes" id="UP001575105">
    <property type="component" value="Unassembled WGS sequence"/>
</dbReference>
<dbReference type="EMBL" id="JBGUBD010000002">
    <property type="protein sequence ID" value="MFA9477540.1"/>
    <property type="molecule type" value="Genomic_DNA"/>
</dbReference>
<feature type="chain" id="PRO_5045690418" description="YXWGXW repeat-containing protein" evidence="2">
    <location>
        <begin position="30"/>
        <end position="266"/>
    </location>
</feature>
<dbReference type="RefSeq" id="WP_425344462.1">
    <property type="nucleotide sequence ID" value="NZ_JBGUBD010000002.1"/>
</dbReference>
<evidence type="ECO:0008006" key="5">
    <source>
        <dbReference type="Google" id="ProtNLM"/>
    </source>
</evidence>
<feature type="region of interest" description="Disordered" evidence="1">
    <location>
        <begin position="81"/>
        <end position="137"/>
    </location>
</feature>
<feature type="compositionally biased region" description="Basic and acidic residues" evidence="1">
    <location>
        <begin position="87"/>
        <end position="130"/>
    </location>
</feature>
<feature type="signal peptide" evidence="2">
    <location>
        <begin position="1"/>
        <end position="29"/>
    </location>
</feature>
<organism evidence="3 4">
    <name type="scientific">Natronomicrosphaera hydrolytica</name>
    <dbReference type="NCBI Taxonomy" id="3242702"/>
    <lineage>
        <taxon>Bacteria</taxon>
        <taxon>Pseudomonadati</taxon>
        <taxon>Planctomycetota</taxon>
        <taxon>Phycisphaerae</taxon>
        <taxon>Phycisphaerales</taxon>
        <taxon>Phycisphaeraceae</taxon>
        <taxon>Natronomicrosphaera</taxon>
    </lineage>
</organism>
<accession>A0ABV4U1Q7</accession>
<protein>
    <recommendedName>
        <fullName evidence="5">YXWGXW repeat-containing protein</fullName>
    </recommendedName>
</protein>
<sequence>MSRRTLHWPVGVWLTGLCVLLLLPAAAVADERADRERTQLRATEALNPAAQRQASEVRVIRDERTNRRAYAYEVNGRERVSVAPPQRVDREPRRVQRTTRTADGRRVDEAERTATRDLSSRYQRAHHDSYEPVTVTQAAHRSSARARAEASVREASRRGHVQREAYAGYRHTPRSRVSGSVGYYSGPTYGYRSHRHYRYDRGPHWYDWPVSVGYHYHYSSRHRHRFGTSIGVHLGSPRYCSPPLRFHHRHHHRHRGGSRFSIDLRF</sequence>
<keyword evidence="2" id="KW-0732">Signal</keyword>
<proteinExistence type="predicted"/>
<evidence type="ECO:0000256" key="1">
    <source>
        <dbReference type="SAM" id="MobiDB-lite"/>
    </source>
</evidence>
<reference evidence="3 4" key="1">
    <citation type="submission" date="2024-08" db="EMBL/GenBank/DDBJ databases">
        <title>Whole-genome sequencing of halo(alkali)philic microorganisms from hypersaline lakes.</title>
        <authorList>
            <person name="Sorokin D.Y."/>
            <person name="Merkel A.Y."/>
            <person name="Messina E."/>
            <person name="Yakimov M."/>
        </authorList>
    </citation>
    <scope>NUCLEOTIDE SEQUENCE [LARGE SCALE GENOMIC DNA]</scope>
    <source>
        <strain evidence="3 4">AB-hyl4</strain>
    </source>
</reference>
<evidence type="ECO:0000313" key="4">
    <source>
        <dbReference type="Proteomes" id="UP001575105"/>
    </source>
</evidence>
<evidence type="ECO:0000313" key="3">
    <source>
        <dbReference type="EMBL" id="MFA9477540.1"/>
    </source>
</evidence>
<comment type="caution">
    <text evidence="3">The sequence shown here is derived from an EMBL/GenBank/DDBJ whole genome shotgun (WGS) entry which is preliminary data.</text>
</comment>
<evidence type="ECO:0000256" key="2">
    <source>
        <dbReference type="SAM" id="SignalP"/>
    </source>
</evidence>
<name>A0ABV4U1Q7_9BACT</name>